<reference evidence="1" key="1">
    <citation type="submission" date="2014-11" db="EMBL/GenBank/DDBJ databases">
        <authorList>
            <person name="Amaro Gonzalez C."/>
        </authorList>
    </citation>
    <scope>NUCLEOTIDE SEQUENCE</scope>
</reference>
<dbReference type="EMBL" id="GBXM01059604">
    <property type="protein sequence ID" value="JAH48973.1"/>
    <property type="molecule type" value="Transcribed_RNA"/>
</dbReference>
<organism evidence="1">
    <name type="scientific">Anguilla anguilla</name>
    <name type="common">European freshwater eel</name>
    <name type="synonym">Muraena anguilla</name>
    <dbReference type="NCBI Taxonomy" id="7936"/>
    <lineage>
        <taxon>Eukaryota</taxon>
        <taxon>Metazoa</taxon>
        <taxon>Chordata</taxon>
        <taxon>Craniata</taxon>
        <taxon>Vertebrata</taxon>
        <taxon>Euteleostomi</taxon>
        <taxon>Actinopterygii</taxon>
        <taxon>Neopterygii</taxon>
        <taxon>Teleostei</taxon>
        <taxon>Anguilliformes</taxon>
        <taxon>Anguillidae</taxon>
        <taxon>Anguilla</taxon>
    </lineage>
</organism>
<sequence length="53" mass="6618">MTLQTRTAKPREKTRWSKMAMTGSRRPSYRATRRDARFKNTNFYFLFSFYFYF</sequence>
<proteinExistence type="predicted"/>
<evidence type="ECO:0000313" key="1">
    <source>
        <dbReference type="EMBL" id="JAH48973.1"/>
    </source>
</evidence>
<protein>
    <submittedName>
        <fullName evidence="1">Uncharacterized protein</fullName>
    </submittedName>
</protein>
<dbReference type="AlphaFoldDB" id="A0A0E9T8A0"/>
<accession>A0A0E9T8A0</accession>
<name>A0A0E9T8A0_ANGAN</name>
<reference evidence="1" key="2">
    <citation type="journal article" date="2015" name="Fish Shellfish Immunol.">
        <title>Early steps in the European eel (Anguilla anguilla)-Vibrio vulnificus interaction in the gills: Role of the RtxA13 toxin.</title>
        <authorList>
            <person name="Callol A."/>
            <person name="Pajuelo D."/>
            <person name="Ebbesson L."/>
            <person name="Teles M."/>
            <person name="MacKenzie S."/>
            <person name="Amaro C."/>
        </authorList>
    </citation>
    <scope>NUCLEOTIDE SEQUENCE</scope>
</reference>